<evidence type="ECO:0000256" key="2">
    <source>
        <dbReference type="ARBA" id="ARBA00022518"/>
    </source>
</evidence>
<dbReference type="GeneID" id="12218720"/>
<dbReference type="KEGG" id="vg:12218720"/>
<dbReference type="Proteomes" id="UP000099447">
    <property type="component" value="Segment"/>
</dbReference>
<comment type="similarity">
    <text evidence="1">Belongs to the papillomaviridae E4 protein family.</text>
</comment>
<keyword evidence="2" id="KW-0244">Early protein</keyword>
<feature type="non-terminal residue" evidence="4">
    <location>
        <position position="1"/>
    </location>
</feature>
<evidence type="ECO:0000313" key="5">
    <source>
        <dbReference type="Proteomes" id="UP000099447"/>
    </source>
</evidence>
<evidence type="ECO:0000313" key="4">
    <source>
        <dbReference type="EMBL" id="AEA35051.1"/>
    </source>
</evidence>
<evidence type="ECO:0000256" key="3">
    <source>
        <dbReference type="SAM" id="MobiDB-lite"/>
    </source>
</evidence>
<accession>H9LB00</accession>
<proteinExistence type="inferred from homology"/>
<reference evidence="4 5" key="1">
    <citation type="journal article" date="2013" name="Vet. Pathol.">
        <title>Novel Genital Alphapapillomaviruses in Baboons (Papio hamadryas Anubis) With Cervical Dysplasia.</title>
        <authorList>
            <person name="Bergin I.L."/>
            <person name="Bell J.D."/>
            <person name="Chen Z."/>
            <person name="Zochowski M.K."/>
            <person name="Chai D."/>
            <person name="Schmidt K."/>
            <person name="Culmer D.L."/>
            <person name="Aronoff D.M."/>
            <person name="Patton D.L."/>
            <person name="Mwenda J.M."/>
            <person name="Wood C.E."/>
            <person name="Burk R.D."/>
        </authorList>
    </citation>
    <scope>NUCLEOTIDE SEQUENCE [LARGE SCALE GENOMIC DNA]</scope>
    <source>
        <strain evidence="4">Mac2085</strain>
    </source>
</reference>
<dbReference type="Pfam" id="PF02711">
    <property type="entry name" value="Pap_E4"/>
    <property type="match status" value="1"/>
</dbReference>
<protein>
    <submittedName>
        <fullName evidence="4">Early protein E4</fullName>
    </submittedName>
</protein>
<sequence length="93" mass="10133">YHIPTLCLALPSARDYPLLKLLTDCSRPPSPPPPTPAPRKTRGQAPPRRPNEGDEETPEGTPCGPWTLTAEHCSLNLRVTTPQGTQVTVTVRL</sequence>
<dbReference type="RefSeq" id="YP_006202692.1">
    <property type="nucleotide sequence ID" value="NC_017716.1"/>
</dbReference>
<organism evidence="4 5">
    <name type="scientific">Papio hamadryas papillomavirus 1</name>
    <dbReference type="NCBI Taxonomy" id="990303"/>
    <lineage>
        <taxon>Viruses</taxon>
        <taxon>Monodnaviria</taxon>
        <taxon>Shotokuvirae</taxon>
        <taxon>Cossaviricota</taxon>
        <taxon>Papovaviricetes</taxon>
        <taxon>Zurhausenvirales</taxon>
        <taxon>Papillomaviridae</taxon>
        <taxon>Firstpapillomavirinae</taxon>
        <taxon>Alphapapillomavirus</taxon>
        <taxon>Rhesus papillomavirus type 1</taxon>
    </lineage>
</organism>
<feature type="compositionally biased region" description="Pro residues" evidence="3">
    <location>
        <begin position="28"/>
        <end position="37"/>
    </location>
</feature>
<feature type="region of interest" description="Disordered" evidence="3">
    <location>
        <begin position="23"/>
        <end position="65"/>
    </location>
</feature>
<gene>
    <name evidence="4" type="primary">E4</name>
</gene>
<dbReference type="InterPro" id="IPR003861">
    <property type="entry name" value="Papilloma_E4"/>
</dbReference>
<dbReference type="EMBL" id="JF304764">
    <property type="protein sequence ID" value="AEA35051.1"/>
    <property type="molecule type" value="Genomic_DNA"/>
</dbReference>
<evidence type="ECO:0000256" key="1">
    <source>
        <dbReference type="ARBA" id="ARBA00009551"/>
    </source>
</evidence>
<name>H9LB00_RHPV1</name>